<comment type="caution">
    <text evidence="1">The sequence shown here is derived from an EMBL/GenBank/DDBJ whole genome shotgun (WGS) entry which is preliminary data.</text>
</comment>
<dbReference type="SUPFAM" id="SSF48452">
    <property type="entry name" value="TPR-like"/>
    <property type="match status" value="1"/>
</dbReference>
<dbReference type="RefSeq" id="WP_102627108.1">
    <property type="nucleotide sequence ID" value="NZ_PDOH01000018.1"/>
</dbReference>
<organism evidence="1 2">
    <name type="scientific">Halomonas heilongjiangensis</name>
    <dbReference type="NCBI Taxonomy" id="1387883"/>
    <lineage>
        <taxon>Bacteria</taxon>
        <taxon>Pseudomonadati</taxon>
        <taxon>Pseudomonadota</taxon>
        <taxon>Gammaproteobacteria</taxon>
        <taxon>Oceanospirillales</taxon>
        <taxon>Halomonadaceae</taxon>
        <taxon>Halomonas</taxon>
    </lineage>
</organism>
<dbReference type="OrthoDB" id="6165736at2"/>
<dbReference type="PROSITE" id="PS51257">
    <property type="entry name" value="PROKAR_LIPOPROTEIN"/>
    <property type="match status" value="1"/>
</dbReference>
<dbReference type="Proteomes" id="UP000235346">
    <property type="component" value="Unassembled WGS sequence"/>
</dbReference>
<dbReference type="AlphaFoldDB" id="A0A2N7TQE2"/>
<dbReference type="InterPro" id="IPR011990">
    <property type="entry name" value="TPR-like_helical_dom_sf"/>
</dbReference>
<name>A0A2N7TQE2_9GAMM</name>
<accession>A0A2N7TQE2</accession>
<dbReference type="SMART" id="SM00028">
    <property type="entry name" value="TPR"/>
    <property type="match status" value="2"/>
</dbReference>
<dbReference type="EMBL" id="PNRE01000031">
    <property type="protein sequence ID" value="PMR70414.1"/>
    <property type="molecule type" value="Genomic_DNA"/>
</dbReference>
<protein>
    <submittedName>
        <fullName evidence="1">Uncharacterized protein</fullName>
    </submittedName>
</protein>
<evidence type="ECO:0000313" key="1">
    <source>
        <dbReference type="EMBL" id="PMR70414.1"/>
    </source>
</evidence>
<proteinExistence type="predicted"/>
<evidence type="ECO:0000313" key="2">
    <source>
        <dbReference type="Proteomes" id="UP000235346"/>
    </source>
</evidence>
<keyword evidence="2" id="KW-1185">Reference proteome</keyword>
<dbReference type="InterPro" id="IPR019734">
    <property type="entry name" value="TPR_rpt"/>
</dbReference>
<sequence>MLRKLFFIIPLFFLLSACQEGMSNEIHGDSVELQRQANEEVAFGIAEGNSDRLDRAKDLIEQSLQADPNNHAALLNRAQIAVYQQNYELALRDVESAYDIAPSNDSLPLFRCMLIEEVKGDDSGKECYSAVEENYAEQHREDSQIPANWAGAAILADSHSAPELAEAYLEQEKAKGEMEAEMAEMTIESLQDGSYVDQVLMRQL</sequence>
<gene>
    <name evidence="1" type="ORF">C1H66_06595</name>
</gene>
<dbReference type="Gene3D" id="1.25.40.10">
    <property type="entry name" value="Tetratricopeptide repeat domain"/>
    <property type="match status" value="1"/>
</dbReference>
<reference evidence="1 2" key="1">
    <citation type="submission" date="2018-01" db="EMBL/GenBank/DDBJ databases">
        <title>Halomonas endophytica sp. nov., isolated from storage liquid in the stems of Populus euphratica.</title>
        <authorList>
            <person name="Chen C."/>
        </authorList>
    </citation>
    <scope>NUCLEOTIDE SEQUENCE [LARGE SCALE GENOMIC DNA]</scope>
    <source>
        <strain evidence="1 2">DSM 26881</strain>
    </source>
</reference>